<dbReference type="InterPro" id="IPR005939">
    <property type="entry name" value="BLH_phosphatase-like"/>
</dbReference>
<accession>B4VR46</accession>
<dbReference type="HOGENOM" id="CLU_105726_2_0_3"/>
<protein>
    <recommendedName>
        <fullName evidence="1">Beta-lactamase hydrolase-like protein phosphatase-like domain-containing protein</fullName>
    </recommendedName>
</protein>
<dbReference type="InterPro" id="IPR029021">
    <property type="entry name" value="Prot-tyrosine_phosphatase-like"/>
</dbReference>
<proteinExistence type="predicted"/>
<dbReference type="CDD" id="cd14503">
    <property type="entry name" value="PTP-bact"/>
    <property type="match status" value="1"/>
</dbReference>
<dbReference type="RefSeq" id="WP_006101290.1">
    <property type="nucleotide sequence ID" value="NZ_DS989849.1"/>
</dbReference>
<reference evidence="2 3" key="1">
    <citation type="submission" date="2008-07" db="EMBL/GenBank/DDBJ databases">
        <authorList>
            <person name="Tandeau de Marsac N."/>
            <person name="Ferriera S."/>
            <person name="Johnson J."/>
            <person name="Kravitz S."/>
            <person name="Beeson K."/>
            <person name="Sutton G."/>
            <person name="Rogers Y.-H."/>
            <person name="Friedman R."/>
            <person name="Frazier M."/>
            <person name="Venter J.C."/>
        </authorList>
    </citation>
    <scope>NUCLEOTIDE SEQUENCE [LARGE SCALE GENOMIC DNA]</scope>
    <source>
        <strain evidence="2 3">PCC 7420</strain>
    </source>
</reference>
<evidence type="ECO:0000313" key="3">
    <source>
        <dbReference type="Proteomes" id="UP000003835"/>
    </source>
</evidence>
<dbReference type="AlphaFoldDB" id="B4VR46"/>
<organism evidence="2 3">
    <name type="scientific">Coleofasciculus chthonoplastes PCC 7420</name>
    <dbReference type="NCBI Taxonomy" id="118168"/>
    <lineage>
        <taxon>Bacteria</taxon>
        <taxon>Bacillati</taxon>
        <taxon>Cyanobacteriota</taxon>
        <taxon>Cyanophyceae</taxon>
        <taxon>Coleofasciculales</taxon>
        <taxon>Coleofasciculaceae</taxon>
        <taxon>Coleofasciculus</taxon>
    </lineage>
</organism>
<dbReference type="Gene3D" id="3.90.190.10">
    <property type="entry name" value="Protein tyrosine phosphatase superfamily"/>
    <property type="match status" value="1"/>
</dbReference>
<dbReference type="SUPFAM" id="SSF52799">
    <property type="entry name" value="(Phosphotyrosine protein) phosphatases II"/>
    <property type="match status" value="1"/>
</dbReference>
<evidence type="ECO:0000313" key="2">
    <source>
        <dbReference type="EMBL" id="EDX75583.1"/>
    </source>
</evidence>
<evidence type="ECO:0000259" key="1">
    <source>
        <dbReference type="Pfam" id="PF04273"/>
    </source>
</evidence>
<dbReference type="EMBL" id="DS989849">
    <property type="protein sequence ID" value="EDX75583.1"/>
    <property type="molecule type" value="Genomic_DNA"/>
</dbReference>
<dbReference type="GO" id="GO:0016787">
    <property type="term" value="F:hydrolase activity"/>
    <property type="evidence" value="ECO:0007669"/>
    <property type="project" value="InterPro"/>
</dbReference>
<dbReference type="Pfam" id="PF04273">
    <property type="entry name" value="BLH_phosphatase"/>
    <property type="match status" value="1"/>
</dbReference>
<dbReference type="Proteomes" id="UP000003835">
    <property type="component" value="Unassembled WGS sequence"/>
</dbReference>
<name>B4VR46_9CYAN</name>
<sequence>MENAKKINDNLTVATNQVTPEQLQQAAQAGVKSVLNLRSREEEGFASDEKQQAEAAGLQYVNIPVKPDALTEELVSQVLQQIEELPKPALIHCKSGLRSGMMALMYVATREGMTAEQAMEKGKSMGFDCEKSPPMKEFFKTYISQHSKAS</sequence>
<keyword evidence="3" id="KW-1185">Reference proteome</keyword>
<dbReference type="OrthoDB" id="531258at2"/>
<feature type="domain" description="Beta-lactamase hydrolase-like protein phosphatase-like" evidence="1">
    <location>
        <begin position="7"/>
        <end position="101"/>
    </location>
</feature>
<gene>
    <name evidence="2" type="ORF">MC7420_1501</name>
</gene>
<dbReference type="STRING" id="118168.MC7420_1501"/>
<dbReference type="eggNOG" id="COG3453">
    <property type="taxonomic scope" value="Bacteria"/>
</dbReference>